<comment type="caution">
    <text evidence="2">The sequence shown here is derived from an EMBL/GenBank/DDBJ whole genome shotgun (WGS) entry which is preliminary data.</text>
</comment>
<gene>
    <name evidence="2" type="ORF">V6U78_06470</name>
</gene>
<dbReference type="RefSeq" id="WP_405338618.1">
    <property type="nucleotide sequence ID" value="NZ_JBANFI010000003.1"/>
</dbReference>
<keyword evidence="1" id="KW-0732">Signal</keyword>
<feature type="signal peptide" evidence="1">
    <location>
        <begin position="1"/>
        <end position="21"/>
    </location>
</feature>
<dbReference type="EMBL" id="JBANFI010000003">
    <property type="protein sequence ID" value="MFK7160678.1"/>
    <property type="molecule type" value="Genomic_DNA"/>
</dbReference>
<keyword evidence="3" id="KW-1185">Reference proteome</keyword>
<sequence length="102" mass="11360">MMKYLAYIIAGCLSWPMLAQAHYPVMDCQKNQTAISCRIGFSDGTFALGSEVVMYTYEDQVIARAIADGSSTAHFAWQEGDFYIQFDAGHEDPAEFDSAELE</sequence>
<evidence type="ECO:0000256" key="1">
    <source>
        <dbReference type="SAM" id="SignalP"/>
    </source>
</evidence>
<feature type="chain" id="PRO_5047307171" description="Membrane-bound lysozyme-inhibitor of c-type lysozyme" evidence="1">
    <location>
        <begin position="22"/>
        <end position="102"/>
    </location>
</feature>
<evidence type="ECO:0000313" key="3">
    <source>
        <dbReference type="Proteomes" id="UP001621714"/>
    </source>
</evidence>
<name>A0ABW8PWL1_9GAMM</name>
<reference evidence="2 3" key="1">
    <citation type="submission" date="2024-02" db="EMBL/GenBank/DDBJ databases">
        <title>Marinospirillum sp. MEB 164 isolated from Lonar lake sediment.</title>
        <authorList>
            <person name="Joshi A."/>
            <person name="Thite S."/>
        </authorList>
    </citation>
    <scope>NUCLEOTIDE SEQUENCE [LARGE SCALE GENOMIC DNA]</scope>
    <source>
        <strain evidence="2 3">MEB164</strain>
    </source>
</reference>
<dbReference type="Proteomes" id="UP001621714">
    <property type="component" value="Unassembled WGS sequence"/>
</dbReference>
<evidence type="ECO:0008006" key="4">
    <source>
        <dbReference type="Google" id="ProtNLM"/>
    </source>
</evidence>
<accession>A0ABW8PWL1</accession>
<protein>
    <recommendedName>
        <fullName evidence="4">Membrane-bound lysozyme-inhibitor of c-type lysozyme</fullName>
    </recommendedName>
</protein>
<organism evidence="2 3">
    <name type="scientific">Marinospirillum alkalitolerans</name>
    <dbReference type="NCBI Taxonomy" id="3123374"/>
    <lineage>
        <taxon>Bacteria</taxon>
        <taxon>Pseudomonadati</taxon>
        <taxon>Pseudomonadota</taxon>
        <taxon>Gammaproteobacteria</taxon>
        <taxon>Oceanospirillales</taxon>
        <taxon>Oceanospirillaceae</taxon>
        <taxon>Marinospirillum</taxon>
    </lineage>
</organism>
<proteinExistence type="predicted"/>
<evidence type="ECO:0000313" key="2">
    <source>
        <dbReference type="EMBL" id="MFK7160678.1"/>
    </source>
</evidence>